<feature type="compositionally biased region" description="Acidic residues" evidence="18">
    <location>
        <begin position="1310"/>
        <end position="1340"/>
    </location>
</feature>
<dbReference type="InterPro" id="IPR017856">
    <property type="entry name" value="Integrase-like_N"/>
</dbReference>
<evidence type="ECO:0000256" key="12">
    <source>
        <dbReference type="ARBA" id="ARBA00022918"/>
    </source>
</evidence>
<keyword evidence="4" id="KW-0540">Nuclease</keyword>
<accession>A0A3M0KAR7</accession>
<dbReference type="PROSITE" id="PS51027">
    <property type="entry name" value="INTEGRASE_DBD"/>
    <property type="match status" value="1"/>
</dbReference>
<evidence type="ECO:0000256" key="18">
    <source>
        <dbReference type="SAM" id="MobiDB-lite"/>
    </source>
</evidence>
<keyword evidence="7 16" id="KW-0863">Zinc-finger</keyword>
<dbReference type="GO" id="GO:0006508">
    <property type="term" value="P:proteolysis"/>
    <property type="evidence" value="ECO:0007669"/>
    <property type="project" value="InterPro"/>
</dbReference>
<evidence type="ECO:0000256" key="9">
    <source>
        <dbReference type="ARBA" id="ARBA00022833"/>
    </source>
</evidence>
<keyword evidence="9" id="KW-0862">Zinc</keyword>
<dbReference type="PROSITE" id="PS50878">
    <property type="entry name" value="RT_POL"/>
    <property type="match status" value="1"/>
</dbReference>
<dbReference type="SUPFAM" id="SSF56672">
    <property type="entry name" value="DNA/RNA polymerases"/>
    <property type="match status" value="1"/>
</dbReference>
<dbReference type="Gene3D" id="1.10.375.10">
    <property type="entry name" value="Human Immunodeficiency Virus Type 1 Capsid Protein"/>
    <property type="match status" value="1"/>
</dbReference>
<dbReference type="GO" id="GO:0004190">
    <property type="term" value="F:aspartic-type endopeptidase activity"/>
    <property type="evidence" value="ECO:0007669"/>
    <property type="project" value="InterPro"/>
</dbReference>
<dbReference type="Gene3D" id="1.10.1200.30">
    <property type="match status" value="1"/>
</dbReference>
<dbReference type="InterPro" id="IPR002156">
    <property type="entry name" value="RNaseH_domain"/>
</dbReference>
<dbReference type="Pfam" id="PF00078">
    <property type="entry name" value="RVT_1"/>
    <property type="match status" value="1"/>
</dbReference>
<dbReference type="GO" id="GO:0016032">
    <property type="term" value="P:viral process"/>
    <property type="evidence" value="ECO:0007669"/>
    <property type="project" value="InterPro"/>
</dbReference>
<dbReference type="CDD" id="cd05482">
    <property type="entry name" value="HIV_retropepsin_like"/>
    <property type="match status" value="1"/>
</dbReference>
<evidence type="ECO:0000256" key="5">
    <source>
        <dbReference type="ARBA" id="ARBA00022723"/>
    </source>
</evidence>
<dbReference type="Gene3D" id="2.30.30.10">
    <property type="entry name" value="Integrase, C-terminal domain superfamily, retroviral"/>
    <property type="match status" value="1"/>
</dbReference>
<dbReference type="SUPFAM" id="SSF53098">
    <property type="entry name" value="Ribonuclease H-like"/>
    <property type="match status" value="2"/>
</dbReference>
<dbReference type="Pfam" id="PF06817">
    <property type="entry name" value="RVT_thumb"/>
    <property type="match status" value="1"/>
</dbReference>
<comment type="similarity">
    <text evidence="1">Belongs to the beta type-B retroviral polymerase family. HERV class-II K(HML-2) pol subfamily.</text>
</comment>
<feature type="domain" description="Reverse transcriptase" evidence="21">
    <location>
        <begin position="466"/>
        <end position="655"/>
    </location>
</feature>
<evidence type="ECO:0000259" key="19">
    <source>
        <dbReference type="PROSITE" id="PS50175"/>
    </source>
</evidence>
<dbReference type="Gene3D" id="3.30.420.10">
    <property type="entry name" value="Ribonuclease H-like superfamily/Ribonuclease H"/>
    <property type="match status" value="2"/>
</dbReference>
<dbReference type="GO" id="GO:0015074">
    <property type="term" value="P:DNA integration"/>
    <property type="evidence" value="ECO:0007669"/>
    <property type="project" value="UniProtKB-KW"/>
</dbReference>
<dbReference type="InterPro" id="IPR036862">
    <property type="entry name" value="Integrase_C_dom_sf_retrovir"/>
</dbReference>
<evidence type="ECO:0000313" key="25">
    <source>
        <dbReference type="EMBL" id="RMC10296.1"/>
    </source>
</evidence>
<dbReference type="PROSITE" id="PS50175">
    <property type="entry name" value="ASP_PROT_RETROV"/>
    <property type="match status" value="1"/>
</dbReference>
<keyword evidence="13" id="KW-0238">DNA-binding</keyword>
<evidence type="ECO:0000256" key="1">
    <source>
        <dbReference type="ARBA" id="ARBA00010879"/>
    </source>
</evidence>
<dbReference type="Pfam" id="PF02022">
    <property type="entry name" value="Integrase_Zn"/>
    <property type="match status" value="1"/>
</dbReference>
<evidence type="ECO:0000256" key="6">
    <source>
        <dbReference type="ARBA" id="ARBA00022759"/>
    </source>
</evidence>
<keyword evidence="8" id="KW-0378">Hydrolase</keyword>
<evidence type="ECO:0000256" key="15">
    <source>
        <dbReference type="ARBA" id="ARBA00023268"/>
    </source>
</evidence>
<dbReference type="InterPro" id="IPR043128">
    <property type="entry name" value="Rev_trsase/Diguanyl_cyclase"/>
</dbReference>
<dbReference type="OrthoDB" id="9048509at2759"/>
<reference evidence="25 26" key="1">
    <citation type="submission" date="2018-07" db="EMBL/GenBank/DDBJ databases">
        <title>A high quality draft genome assembly of the barn swallow (H. rustica rustica).</title>
        <authorList>
            <person name="Formenti G."/>
            <person name="Chiara M."/>
            <person name="Poveda L."/>
            <person name="Francoijs K.-J."/>
            <person name="Bonisoli-Alquati A."/>
            <person name="Canova L."/>
            <person name="Gianfranceschi L."/>
            <person name="Horner D.S."/>
            <person name="Saino N."/>
        </authorList>
    </citation>
    <scope>NUCLEOTIDE SEQUENCE [LARGE SCALE GENOMIC DNA]</scope>
    <source>
        <strain evidence="25">Chelidonia</strain>
        <tissue evidence="25">Blood</tissue>
    </source>
</reference>
<evidence type="ECO:0000259" key="22">
    <source>
        <dbReference type="PROSITE" id="PS50879"/>
    </source>
</evidence>
<dbReference type="GO" id="GO:0003677">
    <property type="term" value="F:DNA binding"/>
    <property type="evidence" value="ECO:0007669"/>
    <property type="project" value="UniProtKB-KW"/>
</dbReference>
<keyword evidence="14" id="KW-0233">DNA recombination</keyword>
<dbReference type="InterPro" id="IPR001584">
    <property type="entry name" value="Integrase_cat-core"/>
</dbReference>
<dbReference type="PROSITE" id="PS00141">
    <property type="entry name" value="ASP_PROTEASE"/>
    <property type="match status" value="1"/>
</dbReference>
<evidence type="ECO:0000256" key="3">
    <source>
        <dbReference type="ARBA" id="ARBA00022695"/>
    </source>
</evidence>
<dbReference type="Pfam" id="PF00077">
    <property type="entry name" value="RVP"/>
    <property type="match status" value="1"/>
</dbReference>
<dbReference type="Pfam" id="PF00075">
    <property type="entry name" value="RNase_H"/>
    <property type="match status" value="1"/>
</dbReference>
<dbReference type="PROSITE" id="PS50876">
    <property type="entry name" value="ZF_INTEGRASE"/>
    <property type="match status" value="1"/>
</dbReference>
<evidence type="ECO:0000256" key="17">
    <source>
        <dbReference type="PROSITE-ProRule" id="PRU00506"/>
    </source>
</evidence>
<evidence type="ECO:0000256" key="14">
    <source>
        <dbReference type="ARBA" id="ARBA00023172"/>
    </source>
</evidence>
<evidence type="ECO:0000256" key="10">
    <source>
        <dbReference type="ARBA" id="ARBA00022842"/>
    </source>
</evidence>
<evidence type="ECO:0000256" key="8">
    <source>
        <dbReference type="ARBA" id="ARBA00022801"/>
    </source>
</evidence>
<dbReference type="InterPro" id="IPR008916">
    <property type="entry name" value="Retrov_capsid_C"/>
</dbReference>
<name>A0A3M0KAR7_HIRRU</name>
<evidence type="ECO:0000259" key="24">
    <source>
        <dbReference type="PROSITE" id="PS51027"/>
    </source>
</evidence>
<dbReference type="InterPro" id="IPR010661">
    <property type="entry name" value="RVT_thumb"/>
</dbReference>
<evidence type="ECO:0000256" key="2">
    <source>
        <dbReference type="ARBA" id="ARBA00022679"/>
    </source>
</evidence>
<dbReference type="InterPro" id="IPR001037">
    <property type="entry name" value="Integrase_C_retrovir"/>
</dbReference>
<dbReference type="InterPro" id="IPR000477">
    <property type="entry name" value="RT_dom"/>
</dbReference>
<feature type="region of interest" description="Disordered" evidence="18">
    <location>
        <begin position="1304"/>
        <end position="1350"/>
    </location>
</feature>
<sequence length="1350" mass="151584">MHQPSPVPSVSPVVYKGSRGGQRVRAIHHPFPQSTIQDLCKAHQDYGWDSPYFRGLLHSDLDAAVVIPADLKQLFSCLLDSTEFKLWVAAWRQQLREALPSLLRDPETAVDDNGNPLTLEHLMGEGRWADPSDQTSDIPIKALQVAREHAVSAFFGMVPDGPVVPYYKIMQGAKESFTKFVERLTRAIEVQVTEEAPILVTSSRHEPYRLRLTEALHLRMADWTFLSINIKEQGAWPVQGKELVIIGDCKYTPQEVEILPGVLVNNPGDLVLWLRCTHPPTFIPKGQVIAQIIPTRGPNNTPVACAVQAITEERPRVDCEFRVGGETINITGLLDTGADVTVVPAQDWPSHWALQDVAGHVQGVGGLQLARQSRSIVQIKGPKGQLANIRRFVLDYKEPLLGRDLMSQWGVKIDIPDPSMEISAASIDERPTKKLNWLTNEPVWVEQWLLSKPKLKALEELVKEQLAKGHIVETDSPWNSPVFVIQKPGKDKWRLLQDLRQINNVIEDMGSLQPGMPSPTMLPQNWQLAVTDIKDCFFQIPLHPDDAPRFAFSVPTINREAPRRHYHWRVLPQGMKNSPVICQWYVASLLSPVRAAAGQAIIYHYMDDVLVCAPNDDMLSHVLGLTVDALVAAGFELQEEKVQWMPPWKYLGLEIRKRTIVPQKLAIKTKVSSLADVHQLCGSLNWVRPWLGLTTNDLAPLFNLLKGGEELSSPRALTPEAEKALEKVQDAMSKRQAHRIDPELPFKFIIMGKLPHLHGMIFQWKSIPKKDREGNDPLLIIEWVFLSHHRSKRMTRPQELVAELIRKARFRIRELAGCDFECIHIPIGSRSGQISKAMLEHLLQENEALQFALDSFTGQISIHQPAHKVFNSEVKFVLSLKEVRSRRPLKALTVFTDASGRSHKSVLTWKDPQTQQWEADIAEVEGSPQVAELAAVVRAFERFPEPFNLVTDSAYVAGVVSKADQVILQEVSNIALYDLLSKLVRLVSHREQPYFVMHTRSHTDLPGFIAEGNRKADALAAPAEMAPLPNIFMQAKLSDQLFHQNAPGLVRRFHLTQEQARAIVAACPSCSQQAVPTLHAGVNPRGLRSCEVWQTDVTHFPQFGRQKYIHVSVDTFSGAVFASAHTGEKAGDAIKHLIHAFSFMGIPRELKTDNGPAYKSRELRSFLQQWGVEHKTGIPHSPTGQAMVERTHGTIKRVLHQQQRVLRTESPSVRLARALFTINFLNCSYEGLNPPIVRHFGASSLFGVKERPQVMVRDPGSGGTEGPHDLVTWGRGYACVSTPTGPKWIPAKWVRPYVPKSPVNHVTMPSEEDHEEEGLELEEVLEGTPEDEERNLDEEEHGLGYPTQHH</sequence>
<dbReference type="GO" id="GO:0004523">
    <property type="term" value="F:RNA-DNA hybrid ribonuclease activity"/>
    <property type="evidence" value="ECO:0007669"/>
    <property type="project" value="InterPro"/>
</dbReference>
<dbReference type="Pfam" id="PF00552">
    <property type="entry name" value="IN_DBD_C"/>
    <property type="match status" value="1"/>
</dbReference>
<dbReference type="InterPro" id="IPR018061">
    <property type="entry name" value="Retropepsins"/>
</dbReference>
<dbReference type="GO" id="GO:0008270">
    <property type="term" value="F:zinc ion binding"/>
    <property type="evidence" value="ECO:0007669"/>
    <property type="project" value="UniProtKB-KW"/>
</dbReference>
<dbReference type="Gene3D" id="2.40.70.10">
    <property type="entry name" value="Acid Proteases"/>
    <property type="match status" value="1"/>
</dbReference>
<evidence type="ECO:0000256" key="13">
    <source>
        <dbReference type="ARBA" id="ARBA00023125"/>
    </source>
</evidence>
<dbReference type="InterPro" id="IPR043502">
    <property type="entry name" value="DNA/RNA_pol_sf"/>
</dbReference>
<dbReference type="PROSITE" id="PS50879">
    <property type="entry name" value="RNASE_H_1"/>
    <property type="match status" value="1"/>
</dbReference>
<feature type="domain" description="Integrase-type" evidence="20">
    <location>
        <begin position="1030"/>
        <end position="1071"/>
    </location>
</feature>
<dbReference type="InterPro" id="IPR034170">
    <property type="entry name" value="Retropepsin-like_cat_dom"/>
</dbReference>
<dbReference type="SUPFAM" id="SSF47943">
    <property type="entry name" value="Retrovirus capsid protein, N-terminal core domain"/>
    <property type="match status" value="1"/>
</dbReference>
<dbReference type="InterPro" id="IPR021109">
    <property type="entry name" value="Peptidase_aspartic_dom_sf"/>
</dbReference>
<dbReference type="PANTHER" id="PTHR41694">
    <property type="entry name" value="ENDOGENOUS RETROVIRUS GROUP K MEMBER POL PROTEIN"/>
    <property type="match status" value="1"/>
</dbReference>
<dbReference type="InterPro" id="IPR012337">
    <property type="entry name" value="RNaseH-like_sf"/>
</dbReference>
<dbReference type="InterPro" id="IPR036397">
    <property type="entry name" value="RNaseH_sf"/>
</dbReference>
<dbReference type="PROSITE" id="PS50994">
    <property type="entry name" value="INTEGRASE"/>
    <property type="match status" value="1"/>
</dbReference>
<evidence type="ECO:0000259" key="20">
    <source>
        <dbReference type="PROSITE" id="PS50876"/>
    </source>
</evidence>
<dbReference type="STRING" id="333673.A0A3M0KAR7"/>
<keyword evidence="2" id="KW-0808">Transferase</keyword>
<feature type="domain" description="Integrase catalytic" evidence="23">
    <location>
        <begin position="1080"/>
        <end position="1242"/>
    </location>
</feature>
<dbReference type="SUPFAM" id="SSF46919">
    <property type="entry name" value="N-terminal Zn binding domain of HIV integrase"/>
    <property type="match status" value="1"/>
</dbReference>
<dbReference type="GO" id="GO:0035613">
    <property type="term" value="F:RNA stem-loop binding"/>
    <property type="evidence" value="ECO:0007669"/>
    <property type="project" value="TreeGrafter"/>
</dbReference>
<keyword evidence="3" id="KW-0548">Nucleotidyltransferase</keyword>
<dbReference type="Pfam" id="PF00607">
    <property type="entry name" value="Gag_p24"/>
    <property type="match status" value="1"/>
</dbReference>
<keyword evidence="15" id="KW-0511">Multifunctional enzyme</keyword>
<protein>
    <submittedName>
        <fullName evidence="25">Uncharacterized protein</fullName>
    </submittedName>
</protein>
<dbReference type="GO" id="GO:0006310">
    <property type="term" value="P:DNA recombination"/>
    <property type="evidence" value="ECO:0007669"/>
    <property type="project" value="UniProtKB-KW"/>
</dbReference>
<keyword evidence="10" id="KW-0460">Magnesium</keyword>
<dbReference type="InterPro" id="IPR003308">
    <property type="entry name" value="Integrase_Zn-bd_dom_N"/>
</dbReference>
<evidence type="ECO:0000256" key="16">
    <source>
        <dbReference type="PROSITE-ProRule" id="PRU00450"/>
    </source>
</evidence>
<feature type="domain" description="RNase H type-1" evidence="22">
    <location>
        <begin position="888"/>
        <end position="1025"/>
    </location>
</feature>
<proteinExistence type="inferred from homology"/>
<keyword evidence="26" id="KW-1185">Reference proteome</keyword>
<dbReference type="Gene3D" id="1.10.10.200">
    <property type="match status" value="1"/>
</dbReference>
<dbReference type="Pfam" id="PF00665">
    <property type="entry name" value="rve"/>
    <property type="match status" value="1"/>
</dbReference>
<dbReference type="GO" id="GO:0003964">
    <property type="term" value="F:RNA-directed DNA polymerase activity"/>
    <property type="evidence" value="ECO:0007669"/>
    <property type="project" value="UniProtKB-KW"/>
</dbReference>
<dbReference type="PANTHER" id="PTHR41694:SF4">
    <property type="entry name" value="ENDOGENOUS RETROVIRUS GROUP K MEMBER 10 POL PROTEIN-RELATED"/>
    <property type="match status" value="1"/>
</dbReference>
<feature type="domain" description="Integrase-type" evidence="24">
    <location>
        <begin position="1252"/>
        <end position="1299"/>
    </location>
</feature>
<dbReference type="InterPro" id="IPR008919">
    <property type="entry name" value="Retrov_capsid_N"/>
</dbReference>
<dbReference type="SUPFAM" id="SSF50630">
    <property type="entry name" value="Acid proteases"/>
    <property type="match status" value="1"/>
</dbReference>
<dbReference type="Proteomes" id="UP000269221">
    <property type="component" value="Unassembled WGS sequence"/>
</dbReference>
<evidence type="ECO:0000313" key="26">
    <source>
        <dbReference type="Proteomes" id="UP000269221"/>
    </source>
</evidence>
<dbReference type="EMBL" id="QRBI01000112">
    <property type="protein sequence ID" value="RMC10296.1"/>
    <property type="molecule type" value="Genomic_DNA"/>
</dbReference>
<evidence type="ECO:0000259" key="23">
    <source>
        <dbReference type="PROSITE" id="PS50994"/>
    </source>
</evidence>
<dbReference type="InterPro" id="IPR001995">
    <property type="entry name" value="Peptidase_A2_cat"/>
</dbReference>
<gene>
    <name evidence="25" type="ORF">DUI87_13098</name>
</gene>
<dbReference type="Gene3D" id="3.10.10.10">
    <property type="entry name" value="HIV Type 1 Reverse Transcriptase, subunit A, domain 1"/>
    <property type="match status" value="1"/>
</dbReference>
<keyword evidence="5" id="KW-0479">Metal-binding</keyword>
<evidence type="ECO:0000256" key="4">
    <source>
        <dbReference type="ARBA" id="ARBA00022722"/>
    </source>
</evidence>
<dbReference type="SUPFAM" id="SSF50122">
    <property type="entry name" value="DNA-binding domain of retroviral integrase"/>
    <property type="match status" value="1"/>
</dbReference>
<evidence type="ECO:0000256" key="7">
    <source>
        <dbReference type="ARBA" id="ARBA00022771"/>
    </source>
</evidence>
<keyword evidence="11" id="KW-0229">DNA integration</keyword>
<keyword evidence="6" id="KW-0255">Endonuclease</keyword>
<keyword evidence="12" id="KW-0695">RNA-directed DNA polymerase</keyword>
<dbReference type="Gene3D" id="3.30.70.270">
    <property type="match status" value="2"/>
</dbReference>
<comment type="caution">
    <text evidence="25">The sequence shown here is derived from an EMBL/GenBank/DDBJ whole genome shotgun (WGS) entry which is preliminary data.</text>
</comment>
<feature type="domain" description="Peptidase A2" evidence="19">
    <location>
        <begin position="330"/>
        <end position="405"/>
    </location>
</feature>
<organism evidence="25 26">
    <name type="scientific">Hirundo rustica rustica</name>
    <dbReference type="NCBI Taxonomy" id="333673"/>
    <lineage>
        <taxon>Eukaryota</taxon>
        <taxon>Metazoa</taxon>
        <taxon>Chordata</taxon>
        <taxon>Craniata</taxon>
        <taxon>Vertebrata</taxon>
        <taxon>Euteleostomi</taxon>
        <taxon>Archelosauria</taxon>
        <taxon>Archosauria</taxon>
        <taxon>Dinosauria</taxon>
        <taxon>Saurischia</taxon>
        <taxon>Theropoda</taxon>
        <taxon>Coelurosauria</taxon>
        <taxon>Aves</taxon>
        <taxon>Neognathae</taxon>
        <taxon>Neoaves</taxon>
        <taxon>Telluraves</taxon>
        <taxon>Australaves</taxon>
        <taxon>Passeriformes</taxon>
        <taxon>Sylvioidea</taxon>
        <taxon>Hirundinidae</taxon>
        <taxon>Hirundo</taxon>
    </lineage>
</organism>
<evidence type="ECO:0000259" key="21">
    <source>
        <dbReference type="PROSITE" id="PS50878"/>
    </source>
</evidence>
<dbReference type="InterPro" id="IPR001969">
    <property type="entry name" value="Aspartic_peptidase_AS"/>
</dbReference>
<feature type="DNA-binding region" description="Integrase-type" evidence="17">
    <location>
        <begin position="1252"/>
        <end position="1299"/>
    </location>
</feature>
<evidence type="ECO:0000256" key="11">
    <source>
        <dbReference type="ARBA" id="ARBA00022908"/>
    </source>
</evidence>